<dbReference type="Pfam" id="PF00171">
    <property type="entry name" value="Aldedh"/>
    <property type="match status" value="1"/>
</dbReference>
<feature type="domain" description="Aldehyde dehydrogenase" evidence="3">
    <location>
        <begin position="25"/>
        <end position="469"/>
    </location>
</feature>
<dbReference type="SUPFAM" id="SSF53720">
    <property type="entry name" value="ALDH-like"/>
    <property type="match status" value="1"/>
</dbReference>
<dbReference type="InterPro" id="IPR016161">
    <property type="entry name" value="Ald_DH/histidinol_DH"/>
</dbReference>
<organism evidence="4">
    <name type="scientific">marine metagenome</name>
    <dbReference type="NCBI Taxonomy" id="408172"/>
    <lineage>
        <taxon>unclassified sequences</taxon>
        <taxon>metagenomes</taxon>
        <taxon>ecological metagenomes</taxon>
    </lineage>
</organism>
<dbReference type="InterPro" id="IPR016163">
    <property type="entry name" value="Ald_DH_C"/>
</dbReference>
<evidence type="ECO:0000256" key="2">
    <source>
        <dbReference type="SAM" id="MobiDB-lite"/>
    </source>
</evidence>
<name>A0A381VC43_9ZZZZ</name>
<dbReference type="InterPro" id="IPR044151">
    <property type="entry name" value="ALDH_KGSADH"/>
</dbReference>
<evidence type="ECO:0000313" key="4">
    <source>
        <dbReference type="EMBL" id="SVA37338.1"/>
    </source>
</evidence>
<dbReference type="PANTHER" id="PTHR43353:SF3">
    <property type="entry name" value="ALDEHYDE DEHYDROGENASE-RELATED"/>
    <property type="match status" value="1"/>
</dbReference>
<dbReference type="CDD" id="cd07129">
    <property type="entry name" value="ALDH_KGSADH"/>
    <property type="match status" value="1"/>
</dbReference>
<dbReference type="PANTHER" id="PTHR43353">
    <property type="entry name" value="SUCCINATE-SEMIALDEHYDE DEHYDROGENASE, MITOCHONDRIAL"/>
    <property type="match status" value="1"/>
</dbReference>
<proteinExistence type="predicted"/>
<accession>A0A381VC43</accession>
<dbReference type="Gene3D" id="3.40.309.10">
    <property type="entry name" value="Aldehyde Dehydrogenase, Chain A, domain 2"/>
    <property type="match status" value="1"/>
</dbReference>
<evidence type="ECO:0000259" key="3">
    <source>
        <dbReference type="Pfam" id="PF00171"/>
    </source>
</evidence>
<dbReference type="Gene3D" id="3.40.605.10">
    <property type="entry name" value="Aldehyde Dehydrogenase, Chain A, domain 1"/>
    <property type="match status" value="1"/>
</dbReference>
<keyword evidence="1" id="KW-0560">Oxidoreductase</keyword>
<dbReference type="InterPro" id="IPR050740">
    <property type="entry name" value="Aldehyde_DH_Superfamily"/>
</dbReference>
<dbReference type="AlphaFoldDB" id="A0A381VC43"/>
<dbReference type="GO" id="GO:0016620">
    <property type="term" value="F:oxidoreductase activity, acting on the aldehyde or oxo group of donors, NAD or NADP as acceptor"/>
    <property type="evidence" value="ECO:0007669"/>
    <property type="project" value="InterPro"/>
</dbReference>
<reference evidence="4" key="1">
    <citation type="submission" date="2018-05" db="EMBL/GenBank/DDBJ databases">
        <authorList>
            <person name="Lanie J.A."/>
            <person name="Ng W.-L."/>
            <person name="Kazmierczak K.M."/>
            <person name="Andrzejewski T.M."/>
            <person name="Davidsen T.M."/>
            <person name="Wayne K.J."/>
            <person name="Tettelin H."/>
            <person name="Glass J.I."/>
            <person name="Rusch D."/>
            <person name="Podicherti R."/>
            <person name="Tsui H.-C.T."/>
            <person name="Winkler M.E."/>
        </authorList>
    </citation>
    <scope>NUCLEOTIDE SEQUENCE</scope>
</reference>
<dbReference type="InterPro" id="IPR015590">
    <property type="entry name" value="Aldehyde_DH_dom"/>
</dbReference>
<protein>
    <recommendedName>
        <fullName evidence="3">Aldehyde dehydrogenase domain-containing protein</fullName>
    </recommendedName>
</protein>
<feature type="region of interest" description="Disordered" evidence="2">
    <location>
        <begin position="1"/>
        <end position="26"/>
    </location>
</feature>
<gene>
    <name evidence="4" type="ORF">METZ01_LOCUS90192</name>
</gene>
<dbReference type="InterPro" id="IPR016162">
    <property type="entry name" value="Ald_DH_N"/>
</dbReference>
<sequence length="525" mass="54440">MAELTGKSIIGSQPGDGGHPTLFGINPATGESLQPGYVVVSEVELNRAAGLAARAFETLGKTSGAARAVFLRKIADNIEAIGDDLAKCAPQETGLPEGRIRMETGRTCGQLRLFASVVEEGSWVDARIDHADPEREPVPKPDVRSMERPLGPVAVFCASNFPLAFSVAGGDTASAFAAGCPVVVKAHHSHPGTAELVGQAISAAVHDCALPEGTFSLVYGPGRETGSALVRHPAIKAAGFTGSRAGGQALMKLAAERPEPIPFYAEMSSINPVFILPGVMAECPDQLAAGLHGSMTLGVGQFCTNPGLTILDGTADIEPFVAKLGELVEGSPGATMLNSGISDAYDSGADLLRQNSAVDTVALGQTAGGQCQAGAALFRTSAKAFLNDESLGAELFGPSTLVVTDDGTDKMLTLARSLEGQLTATVHGTEADLRANRELLDVLERKVGRVVVNGFPTGVEVCHAMVHGGPFPATSDGRSTSVGTNAIHRFTRLVCYQGFPDALLPTELQEANPLAIRRLVDGKSN</sequence>
<dbReference type="EMBL" id="UINC01008289">
    <property type="protein sequence ID" value="SVA37338.1"/>
    <property type="molecule type" value="Genomic_DNA"/>
</dbReference>
<evidence type="ECO:0000256" key="1">
    <source>
        <dbReference type="ARBA" id="ARBA00023002"/>
    </source>
</evidence>